<dbReference type="GO" id="GO:0098609">
    <property type="term" value="P:cell-cell adhesion"/>
    <property type="evidence" value="ECO:0007669"/>
    <property type="project" value="InterPro"/>
</dbReference>
<evidence type="ECO:0000256" key="4">
    <source>
        <dbReference type="ARBA" id="ARBA00022889"/>
    </source>
</evidence>
<keyword evidence="3" id="KW-0677">Repeat</keyword>
<feature type="region of interest" description="Disordered" evidence="7">
    <location>
        <begin position="940"/>
        <end position="1008"/>
    </location>
</feature>
<feature type="region of interest" description="Disordered" evidence="7">
    <location>
        <begin position="135"/>
        <end position="156"/>
    </location>
</feature>
<keyword evidence="4" id="KW-0130">Cell adhesion</keyword>
<feature type="repeat" description="ARM" evidence="6">
    <location>
        <begin position="456"/>
        <end position="492"/>
    </location>
</feature>
<gene>
    <name evidence="8" type="primary">Ctnnd2</name>
</gene>
<feature type="compositionally biased region" description="Basic and acidic residues" evidence="7">
    <location>
        <begin position="66"/>
        <end position="92"/>
    </location>
</feature>
<dbReference type="InterPro" id="IPR016024">
    <property type="entry name" value="ARM-type_fold"/>
</dbReference>
<organism evidence="8">
    <name type="scientific">Phallusia mammillata</name>
    <dbReference type="NCBI Taxonomy" id="59560"/>
    <lineage>
        <taxon>Eukaryota</taxon>
        <taxon>Metazoa</taxon>
        <taxon>Chordata</taxon>
        <taxon>Tunicata</taxon>
        <taxon>Ascidiacea</taxon>
        <taxon>Phlebobranchia</taxon>
        <taxon>Ascidiidae</taxon>
        <taxon>Phallusia</taxon>
    </lineage>
</organism>
<evidence type="ECO:0000256" key="5">
    <source>
        <dbReference type="ARBA" id="ARBA00022949"/>
    </source>
</evidence>
<evidence type="ECO:0000256" key="2">
    <source>
        <dbReference type="ARBA" id="ARBA00005462"/>
    </source>
</evidence>
<comment type="similarity">
    <text evidence="2">Belongs to the beta-catenin family.</text>
</comment>
<dbReference type="PANTHER" id="PTHR10372">
    <property type="entry name" value="PLAKOPHILLIN-RELATED"/>
    <property type="match status" value="1"/>
</dbReference>
<dbReference type="InterPro" id="IPR011989">
    <property type="entry name" value="ARM-like"/>
</dbReference>
<evidence type="ECO:0000256" key="6">
    <source>
        <dbReference type="PROSITE-ProRule" id="PRU00259"/>
    </source>
</evidence>
<evidence type="ECO:0000256" key="1">
    <source>
        <dbReference type="ARBA" id="ARBA00004282"/>
    </source>
</evidence>
<feature type="region of interest" description="Disordered" evidence="7">
    <location>
        <begin position="227"/>
        <end position="360"/>
    </location>
</feature>
<evidence type="ECO:0000256" key="7">
    <source>
        <dbReference type="SAM" id="MobiDB-lite"/>
    </source>
</evidence>
<dbReference type="AlphaFoldDB" id="A0A6F9D9J2"/>
<evidence type="ECO:0000313" key="8">
    <source>
        <dbReference type="EMBL" id="CAB3234385.1"/>
    </source>
</evidence>
<dbReference type="SMART" id="SM00185">
    <property type="entry name" value="ARM"/>
    <property type="match status" value="6"/>
</dbReference>
<dbReference type="InterPro" id="IPR000225">
    <property type="entry name" value="Armadillo"/>
</dbReference>
<reference evidence="8" key="1">
    <citation type="submission" date="2020-04" db="EMBL/GenBank/DDBJ databases">
        <authorList>
            <person name="Neveu A P."/>
        </authorList>
    </citation>
    <scope>NUCLEOTIDE SEQUENCE</scope>
    <source>
        <tissue evidence="8">Whole embryo</tissue>
    </source>
</reference>
<dbReference type="GO" id="GO:0005886">
    <property type="term" value="C:plasma membrane"/>
    <property type="evidence" value="ECO:0007669"/>
    <property type="project" value="TreeGrafter"/>
</dbReference>
<comment type="subcellular location">
    <subcellularLocation>
        <location evidence="1">Cell junction</location>
    </subcellularLocation>
</comment>
<feature type="compositionally biased region" description="Pro residues" evidence="7">
    <location>
        <begin position="266"/>
        <end position="279"/>
    </location>
</feature>
<sequence length="1025" mass="115061">MSFGKTSNHSFTGQADTEYILASVKEQEIQFERLTRELEEEHLTVAGQLQQYRVEPPAHSTPSTRNGDEELKEGSDTESKRDLAPEQEHAEHQPYTNASVPHSYPTSDGQVKLHHHRSTPNNLAKSQTLIAPYSQHSQASYAEPQPQKPVLAHPRPYYASPPRSLVLDQPPFPTHFSPPPVYQSSGFNYPEFQYQDIHPTAYYVNIPTAYVAPQSAGQIYQEIPAGNMNRTQPHRHSSNSYQVIHSQPHSYQQQAHSQPNYQPPQYARPPPPKPKPPAPPRRHSQLQKPTEFHPPPVVHHKQQPQNHIPSKHYSAPHLHDYTHKNLHSPASRDRRISTESHPGRSKSFHGTRKSDPVPGNRVFTPVDMSHEPVEYRHKSHRLSASPRAVAPTHQHGILYNDPANPDSFTFERDPSINEVIQMLRHHNYQVVSNAAAYIQHVTFADDHMKAVIRKKGVIPLLVNLLHHHVIDVQRNACGALRNMVYGRNNDEAKLVVRSCGGISSLAHVLRNTEDQEMKELITGVLWNLSSCEQLKNTISDSAMSALASRIIIHYVTLIDPYRMAKYCPEEMPDSYTDLTASDFTIDPNWSSLFINATGCLRNISSAGVEVRRKMRECDGLIEALLLVVENVIGKSDVDSKGVENCMCILRNLSYRLAVEVEAAHVPLSRDVEASKLDGEKDEECWRRHKKKEKRKSKDVEVIFNTSRTSSQISVQGVEMLWQPDVVRRYLALLAETCNFGTLEAASGAMQNLSAGQWVWSANIRTAVRKEKGLPMLVEFLHMDNERIVTVICSALRNMALDIRNKQLIGKHAMQDFVDLLPNADELSSPSGNTAFDFPQIGSQRVLLIDAVCGALRELVNSSTENAVRLHAVGAVPKLVAISRSTGYRYPHRLIKAAGRVLATLWDYKSLRSSLKKEGWTHYHFALAGVPSVASVGSQVSPYASPPMSPDDSNGYREIPESPAYSNAQMQVPPPKHQQIYTRPSLPYAPMSPYPNHPKNFHSPQPDSNYVTMIQGDALGAIDSWV</sequence>
<dbReference type="GO" id="GO:0005737">
    <property type="term" value="C:cytoplasm"/>
    <property type="evidence" value="ECO:0007669"/>
    <property type="project" value="TreeGrafter"/>
</dbReference>
<dbReference type="PROSITE" id="PS50176">
    <property type="entry name" value="ARM_REPEAT"/>
    <property type="match status" value="3"/>
</dbReference>
<dbReference type="SUPFAM" id="SSF48371">
    <property type="entry name" value="ARM repeat"/>
    <property type="match status" value="1"/>
</dbReference>
<dbReference type="GO" id="GO:0005634">
    <property type="term" value="C:nucleus"/>
    <property type="evidence" value="ECO:0007669"/>
    <property type="project" value="TreeGrafter"/>
</dbReference>
<dbReference type="Gene3D" id="1.25.10.10">
    <property type="entry name" value="Leucine-rich Repeat Variant"/>
    <property type="match status" value="1"/>
</dbReference>
<dbReference type="InterPro" id="IPR028435">
    <property type="entry name" value="Plakophilin/d_Catenin"/>
</dbReference>
<name>A0A6F9D9J2_9ASCI</name>
<accession>A0A6F9D9J2</accession>
<evidence type="ECO:0000256" key="3">
    <source>
        <dbReference type="ARBA" id="ARBA00022737"/>
    </source>
</evidence>
<feature type="compositionally biased region" description="Polar residues" evidence="7">
    <location>
        <begin position="238"/>
        <end position="260"/>
    </location>
</feature>
<dbReference type="PANTHER" id="PTHR10372:SF27">
    <property type="entry name" value="ADHERENS JUNCTION PROTEIN P120"/>
    <property type="match status" value="1"/>
</dbReference>
<feature type="compositionally biased region" description="Basic and acidic residues" evidence="7">
    <location>
        <begin position="330"/>
        <end position="342"/>
    </location>
</feature>
<feature type="compositionally biased region" description="Polar residues" evidence="7">
    <location>
        <begin position="94"/>
        <end position="109"/>
    </location>
</feature>
<dbReference type="EMBL" id="LR784225">
    <property type="protein sequence ID" value="CAB3234385.1"/>
    <property type="molecule type" value="mRNA"/>
</dbReference>
<feature type="repeat" description="ARM" evidence="6">
    <location>
        <begin position="500"/>
        <end position="543"/>
    </location>
</feature>
<dbReference type="GO" id="GO:0005912">
    <property type="term" value="C:adherens junction"/>
    <property type="evidence" value="ECO:0007669"/>
    <property type="project" value="TreeGrafter"/>
</dbReference>
<proteinExistence type="evidence at transcript level"/>
<feature type="region of interest" description="Disordered" evidence="7">
    <location>
        <begin position="47"/>
        <end position="122"/>
    </location>
</feature>
<dbReference type="Pfam" id="PF00514">
    <property type="entry name" value="Arm"/>
    <property type="match status" value="3"/>
</dbReference>
<protein>
    <submittedName>
        <fullName evidence="8">Catenin delta-2-like</fullName>
    </submittedName>
</protein>
<feature type="repeat" description="ARM" evidence="6">
    <location>
        <begin position="771"/>
        <end position="808"/>
    </location>
</feature>
<keyword evidence="5" id="KW-0965">Cell junction</keyword>